<dbReference type="PROSITE" id="PS50195">
    <property type="entry name" value="PX"/>
    <property type="match status" value="1"/>
</dbReference>
<dbReference type="EMBL" id="JADGJH010000288">
    <property type="protein sequence ID" value="KAJ3131605.1"/>
    <property type="molecule type" value="Genomic_DNA"/>
</dbReference>
<accession>A0AAD5T5B3</accession>
<feature type="compositionally biased region" description="Low complexity" evidence="1">
    <location>
        <begin position="340"/>
        <end position="356"/>
    </location>
</feature>
<dbReference type="InterPro" id="IPR036871">
    <property type="entry name" value="PX_dom_sf"/>
</dbReference>
<feature type="domain" description="PX" evidence="2">
    <location>
        <begin position="550"/>
        <end position="663"/>
    </location>
</feature>
<protein>
    <recommendedName>
        <fullName evidence="2">PX domain-containing protein</fullName>
    </recommendedName>
</protein>
<keyword evidence="4" id="KW-1185">Reference proteome</keyword>
<feature type="region of interest" description="Disordered" evidence="1">
    <location>
        <begin position="322"/>
        <end position="372"/>
    </location>
</feature>
<reference evidence="3" key="1">
    <citation type="submission" date="2020-05" db="EMBL/GenBank/DDBJ databases">
        <title>Phylogenomic resolution of chytrid fungi.</title>
        <authorList>
            <person name="Stajich J.E."/>
            <person name="Amses K."/>
            <person name="Simmons R."/>
            <person name="Seto K."/>
            <person name="Myers J."/>
            <person name="Bonds A."/>
            <person name="Quandt C.A."/>
            <person name="Barry K."/>
            <person name="Liu P."/>
            <person name="Grigoriev I."/>
            <person name="Longcore J.E."/>
            <person name="James T.Y."/>
        </authorList>
    </citation>
    <scope>NUCLEOTIDE SEQUENCE</scope>
    <source>
        <strain evidence="3">JEL0513</strain>
    </source>
</reference>
<organism evidence="3 4">
    <name type="scientific">Physocladia obscura</name>
    <dbReference type="NCBI Taxonomy" id="109957"/>
    <lineage>
        <taxon>Eukaryota</taxon>
        <taxon>Fungi</taxon>
        <taxon>Fungi incertae sedis</taxon>
        <taxon>Chytridiomycota</taxon>
        <taxon>Chytridiomycota incertae sedis</taxon>
        <taxon>Chytridiomycetes</taxon>
        <taxon>Chytridiales</taxon>
        <taxon>Chytriomycetaceae</taxon>
        <taxon>Physocladia</taxon>
    </lineage>
</organism>
<dbReference type="Gene3D" id="3.30.1520.10">
    <property type="entry name" value="Phox-like domain"/>
    <property type="match status" value="1"/>
</dbReference>
<feature type="compositionally biased region" description="Basic residues" evidence="1">
    <location>
        <begin position="357"/>
        <end position="369"/>
    </location>
</feature>
<evidence type="ECO:0000256" key="1">
    <source>
        <dbReference type="SAM" id="MobiDB-lite"/>
    </source>
</evidence>
<sequence length="663" mass="71284">MGGGKFDIETWLIEADDNNANIANSRDADRDNEYTGNGRNLSLANLALTNSHDVQNHRLKRGSSASTASTTSSVSVASAASIPVKEFVRAYEMRASLSQQGSSNQYHAPAPAAALPSTAGYTPYAARSSVTGISTAAQPQAPKRNSVSNHNISGTANYSGSNYAYGNYGYSHGNGSGGGANHGHSHGYGKDKRVNHLSANNHNNANTGNGNGRGMLGVGTSLAVGAAAKTKRRSLSSSILHLLLPAAASSSLSSSSSVAAAMLAANNNNQASATAFLFADDPEHDDNTGTTATTNTNNNTNNYIANYNNNYYNTAYSHNDSSTNHDFDDDTERDATSPRSSISSLRHNNNSNSHNHQQPHAHSTLHVHHSNQNLSQISPRPAFFHAPLAQILDDDDDPNLCSPTRTTNNNNKSIQQQQRDNNFTFSLESPGRSDLTLFKVDGVTTAAVGAAIATTTAAAGNGGGVVSSVSNSLDPRFSRDSTAGYGYGDDEETEDVLVKLQKPSWMSHFVKIIEGLMLPTHPSENSFDESALIATTTALSGSTQIPSAYFRNGVYCVISDPKYDEELGCIQYTVSCTYGNDEPVTIVLEKRYSDFRKLYLQLKREYSSQVASWPEFPPKSYFKRFGTVTVRERLEAFAAFTTFIVLHPVLYNSPAFLEFLNVF</sequence>
<dbReference type="GO" id="GO:0035091">
    <property type="term" value="F:phosphatidylinositol binding"/>
    <property type="evidence" value="ECO:0007669"/>
    <property type="project" value="InterPro"/>
</dbReference>
<evidence type="ECO:0000313" key="4">
    <source>
        <dbReference type="Proteomes" id="UP001211907"/>
    </source>
</evidence>
<feature type="compositionally biased region" description="Polar residues" evidence="1">
    <location>
        <begin position="401"/>
        <end position="418"/>
    </location>
</feature>
<comment type="caution">
    <text evidence="3">The sequence shown here is derived from an EMBL/GenBank/DDBJ whole genome shotgun (WGS) entry which is preliminary data.</text>
</comment>
<dbReference type="Pfam" id="PF00787">
    <property type="entry name" value="PX"/>
    <property type="match status" value="1"/>
</dbReference>
<name>A0AAD5T5B3_9FUNG</name>
<dbReference type="SUPFAM" id="SSF64268">
    <property type="entry name" value="PX domain"/>
    <property type="match status" value="1"/>
</dbReference>
<dbReference type="AlphaFoldDB" id="A0AAD5T5B3"/>
<evidence type="ECO:0000313" key="3">
    <source>
        <dbReference type="EMBL" id="KAJ3131605.1"/>
    </source>
</evidence>
<evidence type="ECO:0000259" key="2">
    <source>
        <dbReference type="PROSITE" id="PS50195"/>
    </source>
</evidence>
<dbReference type="CDD" id="cd06093">
    <property type="entry name" value="PX_domain"/>
    <property type="match status" value="1"/>
</dbReference>
<gene>
    <name evidence="3" type="ORF">HK100_006193</name>
</gene>
<dbReference type="Proteomes" id="UP001211907">
    <property type="component" value="Unassembled WGS sequence"/>
</dbReference>
<feature type="compositionally biased region" description="Low complexity" evidence="1">
    <location>
        <begin position="288"/>
        <end position="305"/>
    </location>
</feature>
<dbReference type="InterPro" id="IPR001683">
    <property type="entry name" value="PX_dom"/>
</dbReference>
<feature type="region of interest" description="Disordered" evidence="1">
    <location>
        <begin position="280"/>
        <end position="305"/>
    </location>
</feature>
<dbReference type="SMART" id="SM00312">
    <property type="entry name" value="PX"/>
    <property type="match status" value="1"/>
</dbReference>
<proteinExistence type="predicted"/>
<feature type="region of interest" description="Disordered" evidence="1">
    <location>
        <begin position="394"/>
        <end position="418"/>
    </location>
</feature>